<organism evidence="4">
    <name type="scientific">Cladocopium goreaui</name>
    <dbReference type="NCBI Taxonomy" id="2562237"/>
    <lineage>
        <taxon>Eukaryota</taxon>
        <taxon>Sar</taxon>
        <taxon>Alveolata</taxon>
        <taxon>Dinophyceae</taxon>
        <taxon>Suessiales</taxon>
        <taxon>Symbiodiniaceae</taxon>
        <taxon>Cladocopium</taxon>
    </lineage>
</organism>
<dbReference type="PROSITE" id="PS50176">
    <property type="entry name" value="ARM_REPEAT"/>
    <property type="match status" value="1"/>
</dbReference>
<dbReference type="InterPro" id="IPR021133">
    <property type="entry name" value="HEAT_type_2"/>
</dbReference>
<evidence type="ECO:0000256" key="3">
    <source>
        <dbReference type="SAM" id="MobiDB-lite"/>
    </source>
</evidence>
<evidence type="ECO:0000313" key="5">
    <source>
        <dbReference type="EMBL" id="CAL4790577.1"/>
    </source>
</evidence>
<dbReference type="EMBL" id="CAMXCT020003235">
    <property type="protein sequence ID" value="CAL1156640.1"/>
    <property type="molecule type" value="Genomic_DNA"/>
</dbReference>
<dbReference type="EMBL" id="CAMXCT010003235">
    <property type="protein sequence ID" value="CAI4003265.1"/>
    <property type="molecule type" value="Genomic_DNA"/>
</dbReference>
<dbReference type="InterPro" id="IPR000225">
    <property type="entry name" value="Armadillo"/>
</dbReference>
<dbReference type="PANTHER" id="PTHR46700:SF1">
    <property type="entry name" value="ARM REPEAT SUPERFAMILY PROTEIN"/>
    <property type="match status" value="1"/>
</dbReference>
<evidence type="ECO:0000313" key="6">
    <source>
        <dbReference type="Proteomes" id="UP001152797"/>
    </source>
</evidence>
<dbReference type="InterPro" id="IPR016024">
    <property type="entry name" value="ARM-type_fold"/>
</dbReference>
<dbReference type="PROSITE" id="PS50077">
    <property type="entry name" value="HEAT_REPEAT"/>
    <property type="match status" value="1"/>
</dbReference>
<dbReference type="PANTHER" id="PTHR46700">
    <property type="entry name" value="ARM REPEAT SUPERFAMILY PROTEIN"/>
    <property type="match status" value="1"/>
</dbReference>
<gene>
    <name evidence="4" type="ORF">C1SCF055_LOCUS29148</name>
</gene>
<feature type="repeat" description="HEAT" evidence="1">
    <location>
        <begin position="265"/>
        <end position="295"/>
    </location>
</feature>
<dbReference type="EMBL" id="CAMXCT030003235">
    <property type="protein sequence ID" value="CAL4790577.1"/>
    <property type="molecule type" value="Genomic_DNA"/>
</dbReference>
<dbReference type="Proteomes" id="UP001152797">
    <property type="component" value="Unassembled WGS sequence"/>
</dbReference>
<keyword evidence="6" id="KW-1185">Reference proteome</keyword>
<dbReference type="OrthoDB" id="7537227at2759"/>
<reference evidence="5 6" key="2">
    <citation type="submission" date="2024-05" db="EMBL/GenBank/DDBJ databases">
        <authorList>
            <person name="Chen Y."/>
            <person name="Shah S."/>
            <person name="Dougan E. K."/>
            <person name="Thang M."/>
            <person name="Chan C."/>
        </authorList>
    </citation>
    <scope>NUCLEOTIDE SEQUENCE [LARGE SCALE GENOMIC DNA]</scope>
</reference>
<feature type="repeat" description="ARM" evidence="2">
    <location>
        <begin position="127"/>
        <end position="169"/>
    </location>
</feature>
<dbReference type="AlphaFoldDB" id="A0A9P1GA46"/>
<comment type="caution">
    <text evidence="4">The sequence shown here is derived from an EMBL/GenBank/DDBJ whole genome shotgun (WGS) entry which is preliminary data.</text>
</comment>
<reference evidence="4" key="1">
    <citation type="submission" date="2022-10" db="EMBL/GenBank/DDBJ databases">
        <authorList>
            <person name="Chen Y."/>
            <person name="Dougan E. K."/>
            <person name="Chan C."/>
            <person name="Rhodes N."/>
            <person name="Thang M."/>
        </authorList>
    </citation>
    <scope>NUCLEOTIDE SEQUENCE</scope>
</reference>
<dbReference type="Gene3D" id="1.25.10.10">
    <property type="entry name" value="Leucine-rich Repeat Variant"/>
    <property type="match status" value="1"/>
</dbReference>
<feature type="compositionally biased region" description="Basic and acidic residues" evidence="3">
    <location>
        <begin position="8"/>
        <end position="22"/>
    </location>
</feature>
<evidence type="ECO:0000256" key="1">
    <source>
        <dbReference type="PROSITE-ProRule" id="PRU00103"/>
    </source>
</evidence>
<name>A0A9P1GA46_9DINO</name>
<sequence>MGQKCCTQRKDEVGAGSKDGKAQDMGSRKSVAGGSYDKKRAISIGYHSKGDDSEKSDKAFETNDLKAFVELLASEQAIESFDERMHPWAEDPKTVGALAGTQLAILASAAEQAEGNKQIKHDIRNAGAIPPLVDFLKSEQNDRVQTAVVALSFLTADCKENVVAAFEAGALELMLKLVDSSVAGERAAAATTLRNICVEDDKYRKSFVELGGILALVNQLDTKADPALNHADVQLEAVLNLQDMVETDDGQTIPEYASLAVKAGAIPKLQALEKSDDEEVRTSATEVLESLRDFA</sequence>
<feature type="region of interest" description="Disordered" evidence="3">
    <location>
        <begin position="1"/>
        <end position="34"/>
    </location>
</feature>
<protein>
    <submittedName>
        <fullName evidence="4">Uncharacterized protein</fullName>
    </submittedName>
</protein>
<proteinExistence type="predicted"/>
<dbReference type="SMART" id="SM00185">
    <property type="entry name" value="ARM"/>
    <property type="match status" value="4"/>
</dbReference>
<dbReference type="Pfam" id="PF00514">
    <property type="entry name" value="Arm"/>
    <property type="match status" value="1"/>
</dbReference>
<evidence type="ECO:0000313" key="4">
    <source>
        <dbReference type="EMBL" id="CAI4003265.1"/>
    </source>
</evidence>
<accession>A0A9P1GA46</accession>
<evidence type="ECO:0000256" key="2">
    <source>
        <dbReference type="PROSITE-ProRule" id="PRU00259"/>
    </source>
</evidence>
<dbReference type="InterPro" id="IPR011989">
    <property type="entry name" value="ARM-like"/>
</dbReference>
<dbReference type="SUPFAM" id="SSF48371">
    <property type="entry name" value="ARM repeat"/>
    <property type="match status" value="1"/>
</dbReference>